<keyword evidence="3" id="KW-0223">Dioxygenase</keyword>
<keyword evidence="8" id="KW-1185">Reference proteome</keyword>
<dbReference type="SMART" id="SM00702">
    <property type="entry name" value="P4Hc"/>
    <property type="match status" value="1"/>
</dbReference>
<gene>
    <name evidence="7" type="ORF">PCOR1329_LOCUS11105</name>
</gene>
<evidence type="ECO:0000313" key="8">
    <source>
        <dbReference type="Proteomes" id="UP001189429"/>
    </source>
</evidence>
<evidence type="ECO:0000256" key="1">
    <source>
        <dbReference type="ARBA" id="ARBA00001961"/>
    </source>
</evidence>
<name>A0ABN9QL99_9DINO</name>
<comment type="caution">
    <text evidence="7">The sequence shown here is derived from an EMBL/GenBank/DDBJ whole genome shotgun (WGS) entry which is preliminary data.</text>
</comment>
<proteinExistence type="predicted"/>
<evidence type="ECO:0000259" key="6">
    <source>
        <dbReference type="PROSITE" id="PS51471"/>
    </source>
</evidence>
<evidence type="ECO:0000256" key="4">
    <source>
        <dbReference type="ARBA" id="ARBA00023002"/>
    </source>
</evidence>
<dbReference type="EMBL" id="CAUYUJ010003191">
    <property type="protein sequence ID" value="CAK0804224.1"/>
    <property type="molecule type" value="Genomic_DNA"/>
</dbReference>
<evidence type="ECO:0000313" key="7">
    <source>
        <dbReference type="EMBL" id="CAK0804224.1"/>
    </source>
</evidence>
<dbReference type="InterPro" id="IPR045054">
    <property type="entry name" value="P4HA-like"/>
</dbReference>
<feature type="domain" description="Fe2OG dioxygenase" evidence="6">
    <location>
        <begin position="608"/>
        <end position="708"/>
    </location>
</feature>
<dbReference type="Pfam" id="PF13640">
    <property type="entry name" value="2OG-FeII_Oxy_3"/>
    <property type="match status" value="1"/>
</dbReference>
<protein>
    <recommendedName>
        <fullName evidence="6">Fe2OG dioxygenase domain-containing protein</fullName>
    </recommendedName>
</protein>
<evidence type="ECO:0000256" key="5">
    <source>
        <dbReference type="ARBA" id="ARBA00023004"/>
    </source>
</evidence>
<keyword evidence="5" id="KW-0408">Iron</keyword>
<comment type="cofactor">
    <cofactor evidence="1">
        <name>L-ascorbate</name>
        <dbReference type="ChEBI" id="CHEBI:38290"/>
    </cofactor>
</comment>
<organism evidence="7 8">
    <name type="scientific">Prorocentrum cordatum</name>
    <dbReference type="NCBI Taxonomy" id="2364126"/>
    <lineage>
        <taxon>Eukaryota</taxon>
        <taxon>Sar</taxon>
        <taxon>Alveolata</taxon>
        <taxon>Dinophyceae</taxon>
        <taxon>Prorocentrales</taxon>
        <taxon>Prorocentraceae</taxon>
        <taxon>Prorocentrum</taxon>
    </lineage>
</organism>
<dbReference type="PANTHER" id="PTHR10869">
    <property type="entry name" value="PROLYL 4-HYDROXYLASE ALPHA SUBUNIT"/>
    <property type="match status" value="1"/>
</dbReference>
<keyword evidence="4" id="KW-0560">Oxidoreductase</keyword>
<evidence type="ECO:0000256" key="2">
    <source>
        <dbReference type="ARBA" id="ARBA00022723"/>
    </source>
</evidence>
<evidence type="ECO:0000256" key="3">
    <source>
        <dbReference type="ARBA" id="ARBA00022964"/>
    </source>
</evidence>
<dbReference type="Proteomes" id="UP001189429">
    <property type="component" value="Unassembled WGS sequence"/>
</dbReference>
<reference evidence="7" key="1">
    <citation type="submission" date="2023-10" db="EMBL/GenBank/DDBJ databases">
        <authorList>
            <person name="Chen Y."/>
            <person name="Shah S."/>
            <person name="Dougan E. K."/>
            <person name="Thang M."/>
            <person name="Chan C."/>
        </authorList>
    </citation>
    <scope>NUCLEOTIDE SEQUENCE [LARGE SCALE GENOMIC DNA]</scope>
</reference>
<dbReference type="InterPro" id="IPR006620">
    <property type="entry name" value="Pro_4_hyd_alph"/>
</dbReference>
<sequence>MEIDRPRLLAGAALVDLVPVVDGESMRLVGELAAAEQKAKLVHDQGEALCGEPLRRKVALRARAEGLDVGTARPGARTAAQRRARLGMGAARRREADDDAVGQPAWGLVADKGGEGAEPREMVGNVEAPLFVPAVVHKLLFDGFQEQVIADATGHASSGGGLVGKCGGASQVSAHSDAPGGHALRASAPDLEEPADELVFGRDNDEQQQRRAVADNAEVDGELEKKRSALESYSLEKHDLTAQARAAAARRALALRRAAGGLRWDDGTDDGVGIGEIPAMGTFTVEQTYVGHKFKLVEEDAEGTVEVVSRFVMRQGKQTYVVEPLEEDRQNEAYLRFMEQNSMVEALNMLHTSGKLRAVRFQSQARPVNVRPAFGMVIKNFRRDPCNVFWDDGSPDGVFSGNIQAMGTTSSMTTYPGDAFKVICKDELVTRFVMDPKQRRYVVEPLPTDESALGSPEYAMHQREAKLEEEYTAMSGIPWLGAHPPDPPSNPMYAAGSSIGQAVHTVNARGLNETRDLLALSWNPVGPRAFLIENLLTPEECTHVIEVSKDKLHASYIGVTEDSSQGFESKTRTSKMTFIPRSTTKELEAMHLKFADILNVSDEVLHRSAEELQVVRYEQGQEYAPHYDFTREKGLDRLATLLIYLGDGGGTVFPRAFDDRGLTVHPKQGDAILFYSMLPDGNLDELSLHGGMPVAAGTKWVCNLWLHAHGDRPWNGGHELQKAEL</sequence>
<dbReference type="PANTHER" id="PTHR10869:SF246">
    <property type="entry name" value="TRANSMEMBRANE PROLYL 4-HYDROXYLASE"/>
    <property type="match status" value="1"/>
</dbReference>
<dbReference type="InterPro" id="IPR005123">
    <property type="entry name" value="Oxoglu/Fe-dep_dioxygenase_dom"/>
</dbReference>
<dbReference type="PROSITE" id="PS51471">
    <property type="entry name" value="FE2OG_OXY"/>
    <property type="match status" value="1"/>
</dbReference>
<dbReference type="InterPro" id="IPR044862">
    <property type="entry name" value="Pro_4_hyd_alph_FE2OG_OXY"/>
</dbReference>
<keyword evidence="2" id="KW-0479">Metal-binding</keyword>
<accession>A0ABN9QL99</accession>
<dbReference type="Gene3D" id="2.60.120.620">
    <property type="entry name" value="q2cbj1_9rhob like domain"/>
    <property type="match status" value="1"/>
</dbReference>